<dbReference type="InterPro" id="IPR002716">
    <property type="entry name" value="PIN_dom"/>
</dbReference>
<proteinExistence type="predicted"/>
<evidence type="ECO:0000313" key="3">
    <source>
        <dbReference type="EMBL" id="KMS50654.1"/>
    </source>
</evidence>
<dbReference type="EMBL" id="JACU01000015">
    <property type="protein sequence ID" value="KMS50654.1"/>
    <property type="molecule type" value="Genomic_DNA"/>
</dbReference>
<keyword evidence="4" id="KW-1185">Reference proteome</keyword>
<reference evidence="3 4" key="1">
    <citation type="journal article" date="2015" name="G3 (Bethesda)">
        <title>Insights into Ongoing Evolution of the Hexachlorocyclohexane Catabolic Pathway from Comparative Genomics of Ten Sphingomonadaceae Strains.</title>
        <authorList>
            <person name="Pearce S.L."/>
            <person name="Oakeshott J.G."/>
            <person name="Pandey G."/>
        </authorList>
    </citation>
    <scope>NUCLEOTIDE SEQUENCE [LARGE SCALE GENOMIC DNA]</scope>
    <source>
        <strain evidence="3 4">LL02</strain>
    </source>
</reference>
<dbReference type="Pfam" id="PF13470">
    <property type="entry name" value="PIN_3"/>
    <property type="match status" value="1"/>
</dbReference>
<dbReference type="InterPro" id="IPR058652">
    <property type="entry name" value="VapC50_C"/>
</dbReference>
<gene>
    <name evidence="3" type="ORF">V474_06035</name>
</gene>
<dbReference type="Pfam" id="PF26343">
    <property type="entry name" value="VapC50_C"/>
    <property type="match status" value="1"/>
</dbReference>
<dbReference type="OrthoDB" id="211933at2"/>
<accession>A0A0J7XG27</accession>
<dbReference type="RefSeq" id="WP_059153564.1">
    <property type="nucleotide sequence ID" value="NZ_KQ130461.1"/>
</dbReference>
<dbReference type="Proteomes" id="UP000052268">
    <property type="component" value="Unassembled WGS sequence"/>
</dbReference>
<protein>
    <submittedName>
        <fullName evidence="3">Uncharacterized protein</fullName>
    </submittedName>
</protein>
<dbReference type="AlphaFoldDB" id="A0A0J7XG27"/>
<feature type="domain" description="VapC50 C-terminal" evidence="2">
    <location>
        <begin position="130"/>
        <end position="183"/>
    </location>
</feature>
<name>A0A0J7XG27_9SPHN</name>
<dbReference type="PATRIC" id="fig|1114963.3.peg.4853"/>
<feature type="domain" description="PIN" evidence="1">
    <location>
        <begin position="6"/>
        <end position="112"/>
    </location>
</feature>
<sequence length="189" mass="21101">MSHYTALLDANVLYPASMRDLLMQIAVTDLFKAKWSADIHREWIEALVRNEPHRDRAALERTRDRMDRAMRDALVTGYDTLIPSLDLPDRGDRHVLAAAIVGRCDVIVTQNLKHFPASSLASYGIEAQHPDEFLTSHLHLAPGVFCSAVAKVRARLTAPPYTVEEYLAILTRQSLVGTVAELAPFSNLL</sequence>
<evidence type="ECO:0000313" key="4">
    <source>
        <dbReference type="Proteomes" id="UP000052268"/>
    </source>
</evidence>
<evidence type="ECO:0000259" key="2">
    <source>
        <dbReference type="Pfam" id="PF26343"/>
    </source>
</evidence>
<organism evidence="3 4">
    <name type="scientific">Novosphingobium barchaimii LL02</name>
    <dbReference type="NCBI Taxonomy" id="1114963"/>
    <lineage>
        <taxon>Bacteria</taxon>
        <taxon>Pseudomonadati</taxon>
        <taxon>Pseudomonadota</taxon>
        <taxon>Alphaproteobacteria</taxon>
        <taxon>Sphingomonadales</taxon>
        <taxon>Sphingomonadaceae</taxon>
        <taxon>Novosphingobium</taxon>
    </lineage>
</organism>
<comment type="caution">
    <text evidence="3">The sequence shown here is derived from an EMBL/GenBank/DDBJ whole genome shotgun (WGS) entry which is preliminary data.</text>
</comment>
<evidence type="ECO:0000259" key="1">
    <source>
        <dbReference type="Pfam" id="PF13470"/>
    </source>
</evidence>